<organism evidence="7 8">
    <name type="scientific">Penicillium olsonii</name>
    <dbReference type="NCBI Taxonomy" id="99116"/>
    <lineage>
        <taxon>Eukaryota</taxon>
        <taxon>Fungi</taxon>
        <taxon>Dikarya</taxon>
        <taxon>Ascomycota</taxon>
        <taxon>Pezizomycotina</taxon>
        <taxon>Eurotiomycetes</taxon>
        <taxon>Eurotiomycetidae</taxon>
        <taxon>Eurotiales</taxon>
        <taxon>Aspergillaceae</taxon>
        <taxon>Penicillium</taxon>
    </lineage>
</organism>
<keyword evidence="5" id="KW-0560">Oxidoreductase</keyword>
<dbReference type="AlphaFoldDB" id="A0A9W4I4N1"/>
<dbReference type="EMBL" id="CAJVOS010000071">
    <property type="protein sequence ID" value="CAG8242074.1"/>
    <property type="molecule type" value="Genomic_DNA"/>
</dbReference>
<evidence type="ECO:0000256" key="4">
    <source>
        <dbReference type="ARBA" id="ARBA00022827"/>
    </source>
</evidence>
<dbReference type="Pfam" id="PF01266">
    <property type="entry name" value="DAO"/>
    <property type="match status" value="1"/>
</dbReference>
<keyword evidence="4" id="KW-0274">FAD</keyword>
<evidence type="ECO:0000259" key="6">
    <source>
        <dbReference type="Pfam" id="PF01266"/>
    </source>
</evidence>
<keyword evidence="8" id="KW-1185">Reference proteome</keyword>
<evidence type="ECO:0000313" key="7">
    <source>
        <dbReference type="EMBL" id="CAG8242074.1"/>
    </source>
</evidence>
<dbReference type="Gene3D" id="3.40.50.720">
    <property type="entry name" value="NAD(P)-binding Rossmann-like Domain"/>
    <property type="match status" value="1"/>
</dbReference>
<dbReference type="Gene3D" id="3.30.9.10">
    <property type="entry name" value="D-Amino Acid Oxidase, subunit A, domain 2"/>
    <property type="match status" value="1"/>
</dbReference>
<dbReference type="OrthoDB" id="2015447at2759"/>
<comment type="similarity">
    <text evidence="2">Belongs to the DAMOX/DASOX family.</text>
</comment>
<dbReference type="PANTHER" id="PTHR11530:SF11">
    <property type="entry name" value="D-ASPARTATE OXIDASE"/>
    <property type="match status" value="1"/>
</dbReference>
<dbReference type="GO" id="GO:0019478">
    <property type="term" value="P:D-amino acid catabolic process"/>
    <property type="evidence" value="ECO:0007669"/>
    <property type="project" value="TreeGrafter"/>
</dbReference>
<reference evidence="7" key="1">
    <citation type="submission" date="2021-07" db="EMBL/GenBank/DDBJ databases">
        <authorList>
            <person name="Branca A.L. A."/>
        </authorList>
    </citation>
    <scope>NUCLEOTIDE SEQUENCE</scope>
</reference>
<dbReference type="Proteomes" id="UP001153618">
    <property type="component" value="Unassembled WGS sequence"/>
</dbReference>
<proteinExistence type="inferred from homology"/>
<dbReference type="GO" id="GO:0005737">
    <property type="term" value="C:cytoplasm"/>
    <property type="evidence" value="ECO:0007669"/>
    <property type="project" value="TreeGrafter"/>
</dbReference>
<dbReference type="InterPro" id="IPR023209">
    <property type="entry name" value="DAO"/>
</dbReference>
<dbReference type="GO" id="GO:0003884">
    <property type="term" value="F:D-amino-acid oxidase activity"/>
    <property type="evidence" value="ECO:0007669"/>
    <property type="project" value="InterPro"/>
</dbReference>
<evidence type="ECO:0000256" key="2">
    <source>
        <dbReference type="ARBA" id="ARBA00006730"/>
    </source>
</evidence>
<gene>
    <name evidence="7" type="ORF">POLS_LOCUS8564</name>
</gene>
<evidence type="ECO:0000256" key="5">
    <source>
        <dbReference type="ARBA" id="ARBA00023002"/>
    </source>
</evidence>
<protein>
    <recommendedName>
        <fullName evidence="6">FAD dependent oxidoreductase domain-containing protein</fullName>
    </recommendedName>
</protein>
<accession>A0A9W4I4N1</accession>
<comment type="cofactor">
    <cofactor evidence="1">
        <name>FAD</name>
        <dbReference type="ChEBI" id="CHEBI:57692"/>
    </cofactor>
</comment>
<evidence type="ECO:0000313" key="8">
    <source>
        <dbReference type="Proteomes" id="UP001153618"/>
    </source>
</evidence>
<keyword evidence="3" id="KW-0285">Flavoprotein</keyword>
<feature type="domain" description="FAD dependent oxidoreductase" evidence="6">
    <location>
        <begin position="2"/>
        <end position="221"/>
    </location>
</feature>
<evidence type="ECO:0000256" key="1">
    <source>
        <dbReference type="ARBA" id="ARBA00001974"/>
    </source>
</evidence>
<comment type="caution">
    <text evidence="7">The sequence shown here is derived from an EMBL/GenBank/DDBJ whole genome shotgun (WGS) entry which is preliminary data.</text>
</comment>
<dbReference type="GO" id="GO:0071949">
    <property type="term" value="F:FAD binding"/>
    <property type="evidence" value="ECO:0007669"/>
    <property type="project" value="InterPro"/>
</dbReference>
<name>A0A9W4I4N1_PENOL</name>
<dbReference type="SUPFAM" id="SSF54373">
    <property type="entry name" value="FAD-linked reductases, C-terminal domain"/>
    <property type="match status" value="1"/>
</dbReference>
<dbReference type="InterPro" id="IPR006076">
    <property type="entry name" value="FAD-dep_OxRdtase"/>
</dbReference>
<sequence length="226" mass="25647">MATASILSRNHQVTIVAKNLPGDEPTIEWASPWAGASFIAGGCFSSREAKMQLDAFAELWRWSIAYPESSIKQITVEDFHEDKTEADIWWKDYMPEFRFLPWEALPKGAKVGTSYKSLILSPAIFLPWMRKLLENTGVKFKRMSLESLSDARDLGHDVLINASGFGSLKLKDVQDMDVEMVRGQTMVVESNYNKIFMYDTSRTYTYVLPRLDGTVILGGTRQKDTM</sequence>
<dbReference type="SUPFAM" id="SSF51971">
    <property type="entry name" value="Nucleotide-binding domain"/>
    <property type="match status" value="1"/>
</dbReference>
<dbReference type="PANTHER" id="PTHR11530">
    <property type="entry name" value="D-AMINO ACID OXIDASE"/>
    <property type="match status" value="1"/>
</dbReference>
<evidence type="ECO:0000256" key="3">
    <source>
        <dbReference type="ARBA" id="ARBA00022630"/>
    </source>
</evidence>